<evidence type="ECO:0000256" key="2">
    <source>
        <dbReference type="ARBA" id="ARBA00022475"/>
    </source>
</evidence>
<reference evidence="9" key="1">
    <citation type="submission" date="2022-10" db="EMBL/GenBank/DDBJ databases">
        <authorList>
            <person name="Koch H."/>
        </authorList>
    </citation>
    <scope>NUCLEOTIDE SEQUENCE</scope>
    <source>
        <strain evidence="9">DNF</strain>
    </source>
</reference>
<feature type="transmembrane region" description="Helical" evidence="6">
    <location>
        <begin position="761"/>
        <end position="782"/>
    </location>
</feature>
<dbReference type="PANTHER" id="PTHR30287">
    <property type="entry name" value="MEMBRANE COMPONENT OF PREDICTED ABC SUPERFAMILY METABOLITE UPTAKE TRANSPORTER"/>
    <property type="match status" value="1"/>
</dbReference>
<keyword evidence="5 6" id="KW-0472">Membrane</keyword>
<name>A0AA86T1P0_9BACT</name>
<evidence type="ECO:0000256" key="5">
    <source>
        <dbReference type="ARBA" id="ARBA00023136"/>
    </source>
</evidence>
<organism evidence="9 10">
    <name type="scientific">Nitrospira tepida</name>
    <dbReference type="NCBI Taxonomy" id="2973512"/>
    <lineage>
        <taxon>Bacteria</taxon>
        <taxon>Pseudomonadati</taxon>
        <taxon>Nitrospirota</taxon>
        <taxon>Nitrospiria</taxon>
        <taxon>Nitrospirales</taxon>
        <taxon>Nitrospiraceae</taxon>
        <taxon>Nitrospira</taxon>
    </lineage>
</organism>
<sequence length="886" mass="95549">MMGFSSRMAWRETRAGWRHFLFFLVCIAVGVGALVTVSVFAANVERTITREARSLMGGDIEVRLSRPITVEGRQVLDSLAERGIAVTHASELIAMAAVQATADLPRPSQMSQVVELKAVEPTYPLYGQVGLDPDRPLHDLLAVASCGAMSCHGAVVQESLLIRLGLRPGQHLKIGEELFAITGLLRKEPDRMANAFSLGPRVMISQEGLAAAGLVKPGSRVRERYLLRIPPGSAVMSLVHELRGRLDKDQARVSSSQDAQPQLKRFLDQMGRYLGLVGLTALFVGGIGVATTVHAFMREKMATIAIMKTLGATTAVIIGIYLRQVLLLALLGSLLGAAVGLGLQQVMPGFVKTAFAIDLLEQIDFGATVSWSSLLVVVKGIVLGLLTAILFTIWPLLRVREIRPVVILRRDLAAMKQVQEAGHRGGLVGGWGAYDGVSIAAAAVIALGLGLLAVWQAGSWTVGLLYAMGLLAAVLVLLGSARVLISLVRRMPRPRSLPLRQALGNLHRPGSQTIGIMVAIGLALMVTATVSILERALVEQVVTNRPDDAPTFFFIDIQPDQREGVLDLIHRQTGTLDLDAIPLVRSRLASVNGQPVKAEEDAGASPADREERRKNWYLTREYVLTFAEALPKGNELIKGTWWPAGLVPEKPLISIEEEAAKYLELDVGSTVEMEIQGAVVAAEVSSIRKVEWGNFTTNFYMILSPGSLEGAPFTYVATARVRPEQEVPLQQAMVRAFPNVTAINIGDVLDSFTAMLDRLAMAIRAVALFSVLSGAVVMGAALSATRYRRLYESVVFKALGATRGLLLRSFASEYALLGLAAGLIGVVLANVLSWGVLRFLFELAWSFHPAVVGLSLASTVGLTLAVGFVSTFRLLGQRPLPVLRHE</sequence>
<feature type="transmembrane region" description="Helical" evidence="6">
    <location>
        <begin position="273"/>
        <end position="296"/>
    </location>
</feature>
<feature type="domain" description="ABC3 transporter permease C-terminal" evidence="7">
    <location>
        <begin position="766"/>
        <end position="877"/>
    </location>
</feature>
<feature type="domain" description="MacB-like periplasmic core" evidence="8">
    <location>
        <begin position="24"/>
        <end position="236"/>
    </location>
</feature>
<feature type="transmembrane region" description="Helical" evidence="6">
    <location>
        <begin position="849"/>
        <end position="875"/>
    </location>
</feature>
<keyword evidence="10" id="KW-1185">Reference proteome</keyword>
<feature type="transmembrane region" description="Helical" evidence="6">
    <location>
        <begin position="329"/>
        <end position="351"/>
    </location>
</feature>
<evidence type="ECO:0000256" key="3">
    <source>
        <dbReference type="ARBA" id="ARBA00022692"/>
    </source>
</evidence>
<feature type="transmembrane region" description="Helical" evidence="6">
    <location>
        <begin position="20"/>
        <end position="44"/>
    </location>
</feature>
<keyword evidence="2" id="KW-1003">Cell membrane</keyword>
<dbReference type="KEGG" id="nti:DNFV4_00550"/>
<evidence type="ECO:0000256" key="6">
    <source>
        <dbReference type="SAM" id="Phobius"/>
    </source>
</evidence>
<dbReference type="Proteomes" id="UP001179121">
    <property type="component" value="Chromosome"/>
</dbReference>
<proteinExistence type="predicted"/>
<evidence type="ECO:0000313" key="10">
    <source>
        <dbReference type="Proteomes" id="UP001179121"/>
    </source>
</evidence>
<dbReference type="RefSeq" id="WP_289267126.1">
    <property type="nucleotide sequence ID" value="NZ_OX365700.1"/>
</dbReference>
<comment type="subcellular location">
    <subcellularLocation>
        <location evidence="1">Cell membrane</location>
        <topology evidence="1">Multi-pass membrane protein</topology>
    </subcellularLocation>
</comment>
<dbReference type="InterPro" id="IPR025857">
    <property type="entry name" value="MacB_PCD"/>
</dbReference>
<evidence type="ECO:0000256" key="4">
    <source>
        <dbReference type="ARBA" id="ARBA00022989"/>
    </source>
</evidence>
<protein>
    <submittedName>
        <fullName evidence="9">FtsX domain-containing protein</fullName>
    </submittedName>
</protein>
<feature type="transmembrane region" description="Helical" evidence="6">
    <location>
        <begin position="371"/>
        <end position="394"/>
    </location>
</feature>
<evidence type="ECO:0000259" key="7">
    <source>
        <dbReference type="Pfam" id="PF02687"/>
    </source>
</evidence>
<keyword evidence="4 6" id="KW-1133">Transmembrane helix</keyword>
<feature type="transmembrane region" description="Helical" evidence="6">
    <location>
        <begin position="437"/>
        <end position="458"/>
    </location>
</feature>
<dbReference type="Pfam" id="PF12704">
    <property type="entry name" value="MacB_PCD"/>
    <property type="match status" value="1"/>
</dbReference>
<keyword evidence="3 6" id="KW-0812">Transmembrane</keyword>
<feature type="transmembrane region" description="Helical" evidence="6">
    <location>
        <begin position="464"/>
        <end position="485"/>
    </location>
</feature>
<dbReference type="GO" id="GO:0005886">
    <property type="term" value="C:plasma membrane"/>
    <property type="evidence" value="ECO:0007669"/>
    <property type="project" value="UniProtKB-SubCell"/>
</dbReference>
<feature type="transmembrane region" description="Helical" evidence="6">
    <location>
        <begin position="814"/>
        <end position="837"/>
    </location>
</feature>
<dbReference type="InterPro" id="IPR003838">
    <property type="entry name" value="ABC3_permease_C"/>
</dbReference>
<feature type="transmembrane region" description="Helical" evidence="6">
    <location>
        <begin position="302"/>
        <end position="322"/>
    </location>
</feature>
<dbReference type="AlphaFoldDB" id="A0AA86T1P0"/>
<dbReference type="PANTHER" id="PTHR30287:SF1">
    <property type="entry name" value="INNER MEMBRANE PROTEIN"/>
    <property type="match status" value="1"/>
</dbReference>
<evidence type="ECO:0000313" key="9">
    <source>
        <dbReference type="EMBL" id="CAI4030125.1"/>
    </source>
</evidence>
<dbReference type="EMBL" id="OX365700">
    <property type="protein sequence ID" value="CAI4030125.1"/>
    <property type="molecule type" value="Genomic_DNA"/>
</dbReference>
<dbReference type="Pfam" id="PF02687">
    <property type="entry name" value="FtsX"/>
    <property type="match status" value="2"/>
</dbReference>
<evidence type="ECO:0000259" key="8">
    <source>
        <dbReference type="Pfam" id="PF12704"/>
    </source>
</evidence>
<feature type="domain" description="ABC3 transporter permease C-terminal" evidence="7">
    <location>
        <begin position="277"/>
        <end position="402"/>
    </location>
</feature>
<evidence type="ECO:0000256" key="1">
    <source>
        <dbReference type="ARBA" id="ARBA00004651"/>
    </source>
</evidence>
<gene>
    <name evidence="9" type="ORF">DNFV4_00550</name>
</gene>
<feature type="transmembrane region" description="Helical" evidence="6">
    <location>
        <begin position="514"/>
        <end position="533"/>
    </location>
</feature>
<accession>A0AA86T1P0</accession>
<dbReference type="InterPro" id="IPR038766">
    <property type="entry name" value="Membrane_comp_ABC_pdt"/>
</dbReference>